<evidence type="ECO:0000313" key="3">
    <source>
        <dbReference type="EMBL" id="EDS36773.1"/>
    </source>
</evidence>
<evidence type="ECO:0000313" key="5">
    <source>
        <dbReference type="Proteomes" id="UP000002320"/>
    </source>
</evidence>
<dbReference type="Proteomes" id="UP000002320">
    <property type="component" value="Unassembled WGS sequence"/>
</dbReference>
<gene>
    <name evidence="4" type="primary">6044776</name>
    <name evidence="3" type="ORF">CpipJ_CPIJ011860</name>
</gene>
<feature type="region of interest" description="Disordered" evidence="1">
    <location>
        <begin position="210"/>
        <end position="239"/>
    </location>
</feature>
<evidence type="ECO:0000313" key="4">
    <source>
        <dbReference type="EnsemblMetazoa" id="CPIJ011860-PA"/>
    </source>
</evidence>
<dbReference type="AlphaFoldDB" id="B0WXW3"/>
<dbReference type="VEuPathDB" id="VectorBase:CQUJHB016216"/>
<dbReference type="InParanoid" id="B0WXW3"/>
<feature type="domain" description="C2H2-type" evidence="2">
    <location>
        <begin position="243"/>
        <end position="264"/>
    </location>
</feature>
<dbReference type="OrthoDB" id="7757080at2759"/>
<dbReference type="KEGG" id="cqu:CpipJ_CPIJ011860"/>
<reference evidence="4" key="2">
    <citation type="submission" date="2020-05" db="UniProtKB">
        <authorList>
            <consortium name="EnsemblMetazoa"/>
        </authorList>
    </citation>
    <scope>IDENTIFICATION</scope>
    <source>
        <strain evidence="4">JHB</strain>
    </source>
</reference>
<dbReference type="EMBL" id="DS232174">
    <property type="protein sequence ID" value="EDS36773.1"/>
    <property type="molecule type" value="Genomic_DNA"/>
</dbReference>
<protein>
    <submittedName>
        <fullName evidence="3 4">Zinc finger protein</fullName>
    </submittedName>
</protein>
<dbReference type="HOGENOM" id="CLU_565323_0_0_1"/>
<keyword evidence="5" id="KW-1185">Reference proteome</keyword>
<evidence type="ECO:0000259" key="2">
    <source>
        <dbReference type="PROSITE" id="PS00028"/>
    </source>
</evidence>
<organism>
    <name type="scientific">Culex quinquefasciatus</name>
    <name type="common">Southern house mosquito</name>
    <name type="synonym">Culex pungens</name>
    <dbReference type="NCBI Taxonomy" id="7176"/>
    <lineage>
        <taxon>Eukaryota</taxon>
        <taxon>Metazoa</taxon>
        <taxon>Ecdysozoa</taxon>
        <taxon>Arthropoda</taxon>
        <taxon>Hexapoda</taxon>
        <taxon>Insecta</taxon>
        <taxon>Pterygota</taxon>
        <taxon>Neoptera</taxon>
        <taxon>Endopterygota</taxon>
        <taxon>Diptera</taxon>
        <taxon>Nematocera</taxon>
        <taxon>Culicoidea</taxon>
        <taxon>Culicidae</taxon>
        <taxon>Culicinae</taxon>
        <taxon>Culicini</taxon>
        <taxon>Culex</taxon>
        <taxon>Culex</taxon>
    </lineage>
</organism>
<feature type="domain" description="C2H2-type" evidence="2">
    <location>
        <begin position="304"/>
        <end position="325"/>
    </location>
</feature>
<dbReference type="SMART" id="SM00355">
    <property type="entry name" value="ZnF_C2H2"/>
    <property type="match status" value="3"/>
</dbReference>
<evidence type="ECO:0000256" key="1">
    <source>
        <dbReference type="SAM" id="MobiDB-lite"/>
    </source>
</evidence>
<dbReference type="Gene3D" id="3.30.160.60">
    <property type="entry name" value="Classic Zinc Finger"/>
    <property type="match status" value="1"/>
</dbReference>
<reference evidence="3" key="1">
    <citation type="submission" date="2007-03" db="EMBL/GenBank/DDBJ databases">
        <title>Annotation of Culex pipiens quinquefasciatus.</title>
        <authorList>
            <consortium name="The Broad Institute Genome Sequencing Platform"/>
            <person name="Atkinson P.W."/>
            <person name="Hemingway J."/>
            <person name="Christensen B.M."/>
            <person name="Higgs S."/>
            <person name="Kodira C."/>
            <person name="Hannick L."/>
            <person name="Megy K."/>
            <person name="O'Leary S."/>
            <person name="Pearson M."/>
            <person name="Haas B.J."/>
            <person name="Mauceli E."/>
            <person name="Wortman J.R."/>
            <person name="Lee N.H."/>
            <person name="Guigo R."/>
            <person name="Stanke M."/>
            <person name="Alvarado L."/>
            <person name="Amedeo P."/>
            <person name="Antoine C.H."/>
            <person name="Arensburger P."/>
            <person name="Bidwell S.L."/>
            <person name="Crawford M."/>
            <person name="Camaro F."/>
            <person name="Devon K."/>
            <person name="Engels R."/>
            <person name="Hammond M."/>
            <person name="Howarth C."/>
            <person name="Koehrsen M."/>
            <person name="Lawson D."/>
            <person name="Montgomery P."/>
            <person name="Nene V."/>
            <person name="Nusbaum C."/>
            <person name="Puiu D."/>
            <person name="Romero-Severson J."/>
            <person name="Severson D.W."/>
            <person name="Shumway M."/>
            <person name="Sisk P."/>
            <person name="Stolte C."/>
            <person name="Zeng Q."/>
            <person name="Eisenstadt E."/>
            <person name="Fraser-Liggett C."/>
            <person name="Strausberg R."/>
            <person name="Galagan J."/>
            <person name="Birren B."/>
            <person name="Collins F.H."/>
        </authorList>
    </citation>
    <scope>NUCLEOTIDE SEQUENCE [LARGE SCALE GENOMIC DNA]</scope>
    <source>
        <strain evidence="3">JHB</strain>
    </source>
</reference>
<dbReference type="EnsemblMetazoa" id="CPIJ011860-RA">
    <property type="protein sequence ID" value="CPIJ011860-PA"/>
    <property type="gene ID" value="CPIJ011860"/>
</dbReference>
<dbReference type="InterPro" id="IPR013087">
    <property type="entry name" value="Znf_C2H2_type"/>
</dbReference>
<dbReference type="VEuPathDB" id="VectorBase:CPIJ011860"/>
<accession>B0WXW3</accession>
<dbReference type="PROSITE" id="PS00028">
    <property type="entry name" value="ZINC_FINGER_C2H2_1"/>
    <property type="match status" value="2"/>
</dbReference>
<proteinExistence type="predicted"/>
<name>B0WXW3_CULQU</name>
<sequence>MPCCVFRCPGGPKLVRFPAVPALRERWLEAIRAGTGARISSDQLQGKTLELCVSHFAKDPTECGDEYQEPSRFINRSGKPVKIGSCRLCHRFGPEREMISLQGKVAADFRIDVILQQQSILKVELNASDFLQQICQECLVRVELIKSIQREFYYKNATFKTLQKNLSSLEVVRSKETRRKPPQPVIDCDLLDEDSIAEFTIDKTNPLQQKWNVPELQPSPSKLIVKPKKQPREPPPNQRTSKCYICRLQFHGREDLINHLEQSHVVKPRYGCSECSSKTARFKEITAYNVHLSWHDEGERPLKCRTCPLRFVTKRGRLDHERRVHVRRTKGKVGVLKHQTFEIRSLPEHFQKNRKFHLAAMHLEYGQILSNRSPPRSHRNKEHVLQQTFASRRKRPVRFVAGIHPNTFQRHDTGKFGHKRTARVYDVPKAATNQSNLPQLPTAQPVEYRGPYFWRKFWKDRFRHQVLDDLSDRGCSLAGVNSY</sequence>